<organism evidence="2 3">
    <name type="scientific">Kutzneria buriramensis</name>
    <dbReference type="NCBI Taxonomy" id="1045776"/>
    <lineage>
        <taxon>Bacteria</taxon>
        <taxon>Bacillati</taxon>
        <taxon>Actinomycetota</taxon>
        <taxon>Actinomycetes</taxon>
        <taxon>Pseudonocardiales</taxon>
        <taxon>Pseudonocardiaceae</taxon>
        <taxon>Kutzneria</taxon>
    </lineage>
</organism>
<evidence type="ECO:0000313" key="3">
    <source>
        <dbReference type="Proteomes" id="UP000256269"/>
    </source>
</evidence>
<dbReference type="OrthoDB" id="9886522at2"/>
<evidence type="ECO:0000313" key="2">
    <source>
        <dbReference type="EMBL" id="REH51676.1"/>
    </source>
</evidence>
<feature type="transmembrane region" description="Helical" evidence="1">
    <location>
        <begin position="59"/>
        <end position="77"/>
    </location>
</feature>
<feature type="transmembrane region" description="Helical" evidence="1">
    <location>
        <begin position="107"/>
        <end position="127"/>
    </location>
</feature>
<keyword evidence="1" id="KW-0812">Transmembrane</keyword>
<dbReference type="EMBL" id="QUNO01000003">
    <property type="protein sequence ID" value="REH51676.1"/>
    <property type="molecule type" value="Genomic_DNA"/>
</dbReference>
<proteinExistence type="predicted"/>
<sequence length="135" mass="14684">MPTLVFVLTVATVVLWGGATVRVWLVLPPHRQPLAVAYLAVPVVALAFVAFGGEAVGDMVTGLATIIGLVFWLSTGLKPERAVEFRGDEPPERITHRTGQLLLRRQLSVVGAVALLTVVLAITLPWLRDVPWFRP</sequence>
<feature type="transmembrane region" description="Helical" evidence="1">
    <location>
        <begin position="34"/>
        <end position="53"/>
    </location>
</feature>
<keyword evidence="3" id="KW-1185">Reference proteome</keyword>
<dbReference type="RefSeq" id="WP_116173736.1">
    <property type="nucleotide sequence ID" value="NZ_CP144375.1"/>
</dbReference>
<protein>
    <submittedName>
        <fullName evidence="2">Uncharacterized protein</fullName>
    </submittedName>
</protein>
<accession>A0A3E0HZI1</accession>
<keyword evidence="1" id="KW-1133">Transmembrane helix</keyword>
<reference evidence="2 3" key="1">
    <citation type="submission" date="2018-08" db="EMBL/GenBank/DDBJ databases">
        <title>Genomic Encyclopedia of Archaeal and Bacterial Type Strains, Phase II (KMG-II): from individual species to whole genera.</title>
        <authorList>
            <person name="Goeker M."/>
        </authorList>
    </citation>
    <scope>NUCLEOTIDE SEQUENCE [LARGE SCALE GENOMIC DNA]</scope>
    <source>
        <strain evidence="2 3">DSM 45791</strain>
    </source>
</reference>
<evidence type="ECO:0000256" key="1">
    <source>
        <dbReference type="SAM" id="Phobius"/>
    </source>
</evidence>
<comment type="caution">
    <text evidence="2">The sequence shown here is derived from an EMBL/GenBank/DDBJ whole genome shotgun (WGS) entry which is preliminary data.</text>
</comment>
<dbReference type="AlphaFoldDB" id="A0A3E0HZI1"/>
<feature type="transmembrane region" description="Helical" evidence="1">
    <location>
        <begin position="6"/>
        <end position="27"/>
    </location>
</feature>
<name>A0A3E0HZI1_9PSEU</name>
<keyword evidence="1" id="KW-0472">Membrane</keyword>
<dbReference type="Proteomes" id="UP000256269">
    <property type="component" value="Unassembled WGS sequence"/>
</dbReference>
<gene>
    <name evidence="2" type="ORF">BCF44_103125</name>
</gene>